<organism evidence="2 3">
    <name type="scientific">Xanthomonas rydalmerensis</name>
    <dbReference type="NCBI Taxonomy" id="3046274"/>
    <lineage>
        <taxon>Bacteria</taxon>
        <taxon>Pseudomonadati</taxon>
        <taxon>Pseudomonadota</taxon>
        <taxon>Gammaproteobacteria</taxon>
        <taxon>Lysobacterales</taxon>
        <taxon>Lysobacteraceae</taxon>
        <taxon>Xanthomonas</taxon>
    </lineage>
</organism>
<dbReference type="RefSeq" id="WP_317844715.1">
    <property type="nucleotide sequence ID" value="NZ_CP126170.1"/>
</dbReference>
<dbReference type="InterPro" id="IPR021549">
    <property type="entry name" value="DUF2894"/>
</dbReference>
<evidence type="ECO:0000313" key="2">
    <source>
        <dbReference type="EMBL" id="WOS41834.1"/>
    </source>
</evidence>
<evidence type="ECO:0000313" key="3">
    <source>
        <dbReference type="Proteomes" id="UP001302020"/>
    </source>
</evidence>
<dbReference type="Proteomes" id="UP001302020">
    <property type="component" value="Chromosome"/>
</dbReference>
<gene>
    <name evidence="2" type="ORF">QN243_05070</name>
</gene>
<name>A0ABZ0JS82_9XANT</name>
<accession>A0ABZ0JS82</accession>
<sequence>MHPDPNPAIDRLAAWRAQHAERLDPPLHFRFLEALARRTEAQQGKTRELLEQKLSALLDAYAAALDASSRNAGDPDADAAMRSTQPSPLGALLAQYRAAAAPTMSGTDAELGSGTDNTAGAAAQAVPMAAEATTSSPAATAAARLAAPQLPAVEEARRLWTELRSRSQLRQSLQQAPADAGPLNSGVLVHRSLALMRTLSPGYLQHFLSYVDALSWLQQLHDGGALAKQQQSGSAVGKATTPRSKPRKRG</sequence>
<evidence type="ECO:0000256" key="1">
    <source>
        <dbReference type="SAM" id="MobiDB-lite"/>
    </source>
</evidence>
<protein>
    <submittedName>
        <fullName evidence="2">DUF2894 domain-containing protein</fullName>
    </submittedName>
</protein>
<proteinExistence type="predicted"/>
<dbReference type="EMBL" id="CP126172">
    <property type="protein sequence ID" value="WOS41834.1"/>
    <property type="molecule type" value="Genomic_DNA"/>
</dbReference>
<feature type="region of interest" description="Disordered" evidence="1">
    <location>
        <begin position="227"/>
        <end position="250"/>
    </location>
</feature>
<dbReference type="Pfam" id="PF11445">
    <property type="entry name" value="DUF2894"/>
    <property type="match status" value="1"/>
</dbReference>
<keyword evidence="3" id="KW-1185">Reference proteome</keyword>
<reference evidence="2 3" key="1">
    <citation type="submission" date="2023-05" db="EMBL/GenBank/DDBJ databases">
        <title>Xanthomonas rydalmerenesis sp. nov., a novel Xanthomonas species isolated from Fragaria x ananassa.</title>
        <authorList>
            <person name="McKnight D.J.E."/>
            <person name="Wong-Bajracharya J."/>
            <person name="Okoh E.B."/>
            <person name="Snijders F."/>
            <person name="Lidbetter F."/>
            <person name="Webster J."/>
            <person name="Djordjevic S.P."/>
            <person name="Bogema D.R."/>
            <person name="Chapman T.A."/>
        </authorList>
    </citation>
    <scope>NUCLEOTIDE SEQUENCE [LARGE SCALE GENOMIC DNA]</scope>
    <source>
        <strain evidence="2 3">DAR34883</strain>
    </source>
</reference>